<evidence type="ECO:0000256" key="3">
    <source>
        <dbReference type="ARBA" id="ARBA00010136"/>
    </source>
</evidence>
<dbReference type="GO" id="GO:0008270">
    <property type="term" value="F:zinc ion binding"/>
    <property type="evidence" value="ECO:0007669"/>
    <property type="project" value="UniProtKB-UniRule"/>
</dbReference>
<keyword evidence="9 22" id="KW-0479">Metal-binding</keyword>
<feature type="binding site" evidence="22">
    <location>
        <position position="379"/>
    </location>
    <ligand>
        <name>Zn(2+)</name>
        <dbReference type="ChEBI" id="CHEBI:29105"/>
        <note>catalytic</note>
    </ligand>
</feature>
<keyword evidence="15 24" id="KW-0482">Metalloprotease</keyword>
<dbReference type="CDD" id="cd09601">
    <property type="entry name" value="M1_APN-Q_like"/>
    <property type="match status" value="1"/>
</dbReference>
<evidence type="ECO:0000256" key="23">
    <source>
        <dbReference type="PIRSR" id="PIRSR634016-4"/>
    </source>
</evidence>
<feature type="transmembrane region" description="Helical" evidence="24">
    <location>
        <begin position="18"/>
        <end position="38"/>
    </location>
</feature>
<sequence length="934" mass="106998">MDFEDEKSKRYCMKKQHVAIICAVVAAVGLAIGLGVGLTRPEPCQTADDTGQVPTPSAVETGPCPPKNDRSGQWVNFRLPLYINPQHYDLELRPEMEADTYTGTVTITIKLDNSTKHLWLHLRETNITELPILQKSSGQQIQLIQCFEYQEQEYVVMEAEEELVKNTYRLTMKFQGSLSGSLVGFYRTTYVEDGITKSIAAADHEPTDARKSFPCFDEPNKKATYTISIIHQQAYKVLSNMPVEQTVQLNDGWNRTTFEKSVPMSTYLVCFAVHQFDFIERTSSRGVPLRIYAQPQQLHTAEYAANVTKIVFDSFEKYFNMNYSLPKLDKIAIPDFGTGAMENWGLITYRETNLLYDPQESAASNKQRVAAVVAHELVHQWFGNIVTMDWWDDLWLNEGFASFFEFMGVNAAENNWQMLDQILIDDVFPVLKDDSLLSSHPIVVNVSSPAEITSVFDGISYSKGASILRMLEDWITPQHFQVGCQNYLKNYSFSNAKTDNFWEALEEASGKPVKEVMDTWIRQMGYPVLNVDSYAGIKQTRFLLDPNANPAQPPSSLGYTWNIPVKWYEGNTTDIMFYNKSDPTGITISRPTNSTPNSFLKVNPDHIGFYRVVYDTQTWNDLTNLLLNAHKSFTSGDRAGFLDDAFSLARAELISYNIPLNLTKYLKNETEYIPWHRVVSAVSYIGDMLENESELYSRFKEYFRGLVKPITNQLGWKMNDSHVDSLLRATVLDFACSMDDPDALSEASSLFMKLLNGESPDVNLRLLVYRYGMQNLGNEQSWNYMFQKYQETTLAQEKEKLLRGLASVKNVTLLDRFLKYIYNTSLIKSQDLFTVLKYISYNSYGKTMAWDWIRLNWEYLVSRYTINDRNLGRIVSITGTFNTDLQLWQMENFFEKYPNSGAGEAPRQQALETVKNNIEWLKQNKAEIAAWLTA</sequence>
<evidence type="ECO:0000256" key="5">
    <source>
        <dbReference type="ARBA" id="ARBA00022438"/>
    </source>
</evidence>
<keyword evidence="17" id="KW-1015">Disulfide bond</keyword>
<dbReference type="GO" id="GO:0005615">
    <property type="term" value="C:extracellular space"/>
    <property type="evidence" value="ECO:0007669"/>
    <property type="project" value="TreeGrafter"/>
</dbReference>
<comment type="cofactor">
    <cofactor evidence="22 24">
        <name>Zn(2+)</name>
        <dbReference type="ChEBI" id="CHEBI:29105"/>
    </cofactor>
    <text evidence="22 24">Binds 1 zinc ion per subunit.</text>
</comment>
<dbReference type="InterPro" id="IPR045357">
    <property type="entry name" value="Aminopeptidase_N-like_N"/>
</dbReference>
<dbReference type="Proteomes" id="UP000694392">
    <property type="component" value="Unplaced"/>
</dbReference>
<dbReference type="Pfam" id="PF11838">
    <property type="entry name" value="ERAP1_C"/>
    <property type="match status" value="1"/>
</dbReference>
<dbReference type="GeneTree" id="ENSGT00940000156946"/>
<dbReference type="Gene3D" id="2.60.40.1730">
    <property type="entry name" value="tricorn interacting facor f3 domain"/>
    <property type="match status" value="1"/>
</dbReference>
<evidence type="ECO:0000256" key="15">
    <source>
        <dbReference type="ARBA" id="ARBA00023049"/>
    </source>
</evidence>
<keyword evidence="18" id="KW-0325">Glycoprotein</keyword>
<keyword evidence="7 24" id="KW-0645">Protease</keyword>
<dbReference type="FunFam" id="1.25.50.20:FF:000001">
    <property type="entry name" value="Aminopeptidase"/>
    <property type="match status" value="1"/>
</dbReference>
<keyword evidence="14 24" id="KW-1133">Transmembrane helix</keyword>
<dbReference type="Gene3D" id="2.60.40.1910">
    <property type="match status" value="1"/>
</dbReference>
<evidence type="ECO:0000313" key="29">
    <source>
        <dbReference type="Ensembl" id="ENSSPUP00000022643.1"/>
    </source>
</evidence>
<keyword evidence="11 22" id="KW-0862">Zinc</keyword>
<reference evidence="29" key="2">
    <citation type="submission" date="2025-09" db="UniProtKB">
        <authorList>
            <consortium name="Ensembl"/>
        </authorList>
    </citation>
    <scope>IDENTIFICATION</scope>
</reference>
<evidence type="ECO:0000256" key="7">
    <source>
        <dbReference type="ARBA" id="ARBA00022670"/>
    </source>
</evidence>
<evidence type="ECO:0000256" key="11">
    <source>
        <dbReference type="ARBA" id="ARBA00022833"/>
    </source>
</evidence>
<dbReference type="SUPFAM" id="SSF63737">
    <property type="entry name" value="Leukotriene A4 hydrolase N-terminal domain"/>
    <property type="match status" value="1"/>
</dbReference>
<dbReference type="GO" id="GO:0016477">
    <property type="term" value="P:cell migration"/>
    <property type="evidence" value="ECO:0007669"/>
    <property type="project" value="Ensembl"/>
</dbReference>
<feature type="domain" description="ERAP1-like C-terminal" evidence="27">
    <location>
        <begin position="599"/>
        <end position="915"/>
    </location>
</feature>
<proteinExistence type="inferred from homology"/>
<feature type="region of interest" description="Disordered" evidence="25">
    <location>
        <begin position="45"/>
        <end position="67"/>
    </location>
</feature>
<evidence type="ECO:0000256" key="24">
    <source>
        <dbReference type="RuleBase" id="RU364040"/>
    </source>
</evidence>
<evidence type="ECO:0000256" key="12">
    <source>
        <dbReference type="ARBA" id="ARBA00022837"/>
    </source>
</evidence>
<dbReference type="FunFam" id="2.60.40.1910:FF:000003">
    <property type="entry name" value="Aminopeptidase"/>
    <property type="match status" value="1"/>
</dbReference>
<evidence type="ECO:0000256" key="9">
    <source>
        <dbReference type="ARBA" id="ARBA00022723"/>
    </source>
</evidence>
<dbReference type="FunFam" id="2.60.40.1730:FF:000006">
    <property type="entry name" value="Aminopeptidase"/>
    <property type="match status" value="1"/>
</dbReference>
<dbReference type="InterPro" id="IPR027268">
    <property type="entry name" value="Peptidase_M4/M1_CTD_sf"/>
</dbReference>
<dbReference type="PRINTS" id="PR00756">
    <property type="entry name" value="ALADIPTASE"/>
</dbReference>
<organism evidence="29 30">
    <name type="scientific">Sphenodon punctatus</name>
    <name type="common">Tuatara</name>
    <name type="synonym">Hatteria punctata</name>
    <dbReference type="NCBI Taxonomy" id="8508"/>
    <lineage>
        <taxon>Eukaryota</taxon>
        <taxon>Metazoa</taxon>
        <taxon>Chordata</taxon>
        <taxon>Craniata</taxon>
        <taxon>Vertebrata</taxon>
        <taxon>Euteleostomi</taxon>
        <taxon>Lepidosauria</taxon>
        <taxon>Sphenodontia</taxon>
        <taxon>Sphenodontidae</taxon>
        <taxon>Sphenodon</taxon>
    </lineage>
</organism>
<dbReference type="InterPro" id="IPR034016">
    <property type="entry name" value="M1_APN-typ"/>
</dbReference>
<evidence type="ECO:0000259" key="28">
    <source>
        <dbReference type="Pfam" id="PF17900"/>
    </source>
</evidence>
<dbReference type="GO" id="GO:0070006">
    <property type="term" value="F:metalloaminopeptidase activity"/>
    <property type="evidence" value="ECO:0007669"/>
    <property type="project" value="Ensembl"/>
</dbReference>
<evidence type="ECO:0000256" key="20">
    <source>
        <dbReference type="PIRSR" id="PIRSR634016-1"/>
    </source>
</evidence>
<feature type="site" description="Transition state stabilizer" evidence="23">
    <location>
        <position position="461"/>
    </location>
</feature>
<comment type="similarity">
    <text evidence="3 24">Belongs to the peptidase M1 family.</text>
</comment>
<feature type="binding site" evidence="22">
    <location>
        <position position="375"/>
    </location>
    <ligand>
        <name>Zn(2+)</name>
        <dbReference type="ChEBI" id="CHEBI:29105"/>
        <note>catalytic</note>
    </ligand>
</feature>
<reference evidence="29" key="1">
    <citation type="submission" date="2025-08" db="UniProtKB">
        <authorList>
            <consortium name="Ensembl"/>
        </authorList>
    </citation>
    <scope>IDENTIFICATION</scope>
</reference>
<dbReference type="Ensembl" id="ENSSPUT00000024144.1">
    <property type="protein sequence ID" value="ENSSPUP00000022643.1"/>
    <property type="gene ID" value="ENSSPUG00000017385.1"/>
</dbReference>
<comment type="subcellular location">
    <subcellularLocation>
        <location evidence="2">Cell membrane</location>
        <topology evidence="2">Single-pass type II membrane protein</topology>
    </subcellularLocation>
</comment>
<feature type="active site" description="Proton acceptor" evidence="20">
    <location>
        <position position="376"/>
    </location>
</feature>
<dbReference type="InterPro" id="IPR050344">
    <property type="entry name" value="Peptidase_M1_aminopeptidases"/>
</dbReference>
<evidence type="ECO:0000259" key="27">
    <source>
        <dbReference type="Pfam" id="PF11838"/>
    </source>
</evidence>
<evidence type="ECO:0000256" key="2">
    <source>
        <dbReference type="ARBA" id="ARBA00004401"/>
    </source>
</evidence>
<dbReference type="FunFam" id="1.10.390.10:FF:000016">
    <property type="entry name" value="Glutamyl aminopeptidase"/>
    <property type="match status" value="1"/>
</dbReference>
<protein>
    <recommendedName>
        <fullName evidence="24">Aminopeptidase</fullName>
        <ecNumber evidence="24">3.4.11.-</ecNumber>
    </recommendedName>
</protein>
<evidence type="ECO:0000256" key="17">
    <source>
        <dbReference type="ARBA" id="ARBA00023157"/>
    </source>
</evidence>
<dbReference type="InterPro" id="IPR024571">
    <property type="entry name" value="ERAP1-like_C_dom"/>
</dbReference>
<feature type="domain" description="Aminopeptidase N-like N-terminal" evidence="28">
    <location>
        <begin position="84"/>
        <end position="268"/>
    </location>
</feature>
<evidence type="ECO:0000313" key="30">
    <source>
        <dbReference type="Proteomes" id="UP000694392"/>
    </source>
</evidence>
<evidence type="ECO:0000256" key="6">
    <source>
        <dbReference type="ARBA" id="ARBA00022475"/>
    </source>
</evidence>
<keyword evidence="13" id="KW-0735">Signal-anchor</keyword>
<keyword evidence="5 24" id="KW-0031">Aminopeptidase</keyword>
<keyword evidence="16 24" id="KW-0472">Membrane</keyword>
<dbReference type="OMA" id="WNVWSQF"/>
<evidence type="ECO:0000256" key="8">
    <source>
        <dbReference type="ARBA" id="ARBA00022692"/>
    </source>
</evidence>
<evidence type="ECO:0000256" key="4">
    <source>
        <dbReference type="ARBA" id="ARBA00011748"/>
    </source>
</evidence>
<evidence type="ECO:0000256" key="25">
    <source>
        <dbReference type="SAM" id="MobiDB-lite"/>
    </source>
</evidence>
<dbReference type="GO" id="GO:0001525">
    <property type="term" value="P:angiogenesis"/>
    <property type="evidence" value="ECO:0007669"/>
    <property type="project" value="Ensembl"/>
</dbReference>
<evidence type="ECO:0000256" key="22">
    <source>
        <dbReference type="PIRSR" id="PIRSR634016-3"/>
    </source>
</evidence>
<comment type="subunit">
    <text evidence="4">Homodimer; disulfide-linked.</text>
</comment>
<evidence type="ECO:0000259" key="26">
    <source>
        <dbReference type="Pfam" id="PF01433"/>
    </source>
</evidence>
<dbReference type="SUPFAM" id="SSF55486">
    <property type="entry name" value="Metalloproteases ('zincins'), catalytic domain"/>
    <property type="match status" value="1"/>
</dbReference>
<gene>
    <name evidence="29" type="primary">ENPEP</name>
</gene>
<dbReference type="GO" id="GO:0004230">
    <property type="term" value="F:glutamyl aminopeptidase activity"/>
    <property type="evidence" value="ECO:0007669"/>
    <property type="project" value="UniProtKB-EC"/>
</dbReference>
<accession>A0A8D0HLI9</accession>
<feature type="binding site" evidence="21">
    <location>
        <position position="869"/>
    </location>
    <ligand>
        <name>substrate</name>
    </ligand>
</feature>
<feature type="binding site" evidence="21">
    <location>
        <begin position="339"/>
        <end position="343"/>
    </location>
    <ligand>
        <name>substrate</name>
    </ligand>
</feature>
<evidence type="ECO:0000256" key="14">
    <source>
        <dbReference type="ARBA" id="ARBA00022989"/>
    </source>
</evidence>
<comment type="function">
    <text evidence="19">Venom protein that cleaves N-terminal acidic residues from peptides with high potency in presence of calcium. It may have several roles in venom including alteration of blood pressure by cleaving circulating angiotensin-2, general degradation of host tissue, increase of permeability to other venom components, and/or processing of other toxins in the venom.</text>
</comment>
<keyword evidence="30" id="KW-1185">Reference proteome</keyword>
<keyword evidence="8 24" id="KW-0812">Transmembrane</keyword>
<dbReference type="GO" id="GO:0042277">
    <property type="term" value="F:peptide binding"/>
    <property type="evidence" value="ECO:0007669"/>
    <property type="project" value="TreeGrafter"/>
</dbReference>
<dbReference type="InterPro" id="IPR042097">
    <property type="entry name" value="Aminopeptidase_N-like_N_sf"/>
</dbReference>
<dbReference type="InterPro" id="IPR014782">
    <property type="entry name" value="Peptidase_M1_dom"/>
</dbReference>
<dbReference type="GO" id="GO:0002003">
    <property type="term" value="P:angiotensin maturation"/>
    <property type="evidence" value="ECO:0007669"/>
    <property type="project" value="Ensembl"/>
</dbReference>
<dbReference type="InterPro" id="IPR001930">
    <property type="entry name" value="Peptidase_M1"/>
</dbReference>
<evidence type="ECO:0000256" key="1">
    <source>
        <dbReference type="ARBA" id="ARBA00001703"/>
    </source>
</evidence>
<dbReference type="Gene3D" id="1.10.390.10">
    <property type="entry name" value="Neutral Protease Domain 2"/>
    <property type="match status" value="1"/>
</dbReference>
<evidence type="ECO:0000256" key="21">
    <source>
        <dbReference type="PIRSR" id="PIRSR634016-2"/>
    </source>
</evidence>
<dbReference type="AlphaFoldDB" id="A0A8D0HLI9"/>
<evidence type="ECO:0000256" key="10">
    <source>
        <dbReference type="ARBA" id="ARBA00022801"/>
    </source>
</evidence>
<dbReference type="GO" id="GO:0005903">
    <property type="term" value="C:brush border"/>
    <property type="evidence" value="ECO:0007669"/>
    <property type="project" value="Ensembl"/>
</dbReference>
<evidence type="ECO:0000256" key="18">
    <source>
        <dbReference type="ARBA" id="ARBA00023180"/>
    </source>
</evidence>
<feature type="domain" description="Peptidase M1 membrane alanine aminopeptidase" evidence="26">
    <location>
        <begin position="303"/>
        <end position="520"/>
    </location>
</feature>
<dbReference type="Pfam" id="PF17900">
    <property type="entry name" value="Peptidase_M1_N"/>
    <property type="match status" value="1"/>
</dbReference>
<dbReference type="EC" id="3.4.11.-" evidence="24"/>
<dbReference type="Pfam" id="PF01433">
    <property type="entry name" value="Peptidase_M1"/>
    <property type="match status" value="1"/>
</dbReference>
<dbReference type="GO" id="GO:0031410">
    <property type="term" value="C:cytoplasmic vesicle"/>
    <property type="evidence" value="ECO:0007669"/>
    <property type="project" value="Ensembl"/>
</dbReference>
<keyword evidence="6" id="KW-1003">Cell membrane</keyword>
<dbReference type="GO" id="GO:0043171">
    <property type="term" value="P:peptide catabolic process"/>
    <property type="evidence" value="ECO:0007669"/>
    <property type="project" value="TreeGrafter"/>
</dbReference>
<comment type="catalytic activity">
    <reaction evidence="1">
        <text>Release of N-terminal glutamate (and to a lesser extent aspartate) from a peptide.</text>
        <dbReference type="EC" id="3.4.11.7"/>
    </reaction>
</comment>
<dbReference type="GO" id="GO:0016324">
    <property type="term" value="C:apical plasma membrane"/>
    <property type="evidence" value="ECO:0007669"/>
    <property type="project" value="Ensembl"/>
</dbReference>
<dbReference type="PANTHER" id="PTHR11533">
    <property type="entry name" value="PROTEASE M1 ZINC METALLOPROTEASE"/>
    <property type="match status" value="1"/>
</dbReference>
<name>A0A8D0HLI9_SPHPU</name>
<dbReference type="PANTHER" id="PTHR11533:SF276">
    <property type="entry name" value="GLUTAMYL AMINOPEPTIDASE"/>
    <property type="match status" value="1"/>
</dbReference>
<dbReference type="GO" id="GO:0032835">
    <property type="term" value="P:glomerulus development"/>
    <property type="evidence" value="ECO:0007669"/>
    <property type="project" value="Ensembl"/>
</dbReference>
<evidence type="ECO:0000256" key="16">
    <source>
        <dbReference type="ARBA" id="ARBA00023136"/>
    </source>
</evidence>
<dbReference type="Gene3D" id="1.25.50.20">
    <property type="match status" value="1"/>
</dbReference>
<feature type="binding site" evidence="21">
    <location>
        <position position="205"/>
    </location>
    <ligand>
        <name>substrate</name>
    </ligand>
</feature>
<keyword evidence="10 24" id="KW-0378">Hydrolase</keyword>
<feature type="binding site" evidence="22">
    <location>
        <position position="398"/>
    </location>
    <ligand>
        <name>Zn(2+)</name>
        <dbReference type="ChEBI" id="CHEBI:29105"/>
        <note>catalytic</note>
    </ligand>
</feature>
<evidence type="ECO:0000256" key="13">
    <source>
        <dbReference type="ARBA" id="ARBA00022968"/>
    </source>
</evidence>
<dbReference type="GO" id="GO:0009897">
    <property type="term" value="C:external side of plasma membrane"/>
    <property type="evidence" value="ECO:0007669"/>
    <property type="project" value="Ensembl"/>
</dbReference>
<dbReference type="GO" id="GO:0008283">
    <property type="term" value="P:cell population proliferation"/>
    <property type="evidence" value="ECO:0007669"/>
    <property type="project" value="Ensembl"/>
</dbReference>
<evidence type="ECO:0000256" key="19">
    <source>
        <dbReference type="ARBA" id="ARBA00055404"/>
    </source>
</evidence>
<keyword evidence="12" id="KW-0106">Calcium</keyword>